<dbReference type="EMBL" id="CM032187">
    <property type="protein sequence ID" value="KAG7089071.1"/>
    <property type="molecule type" value="Genomic_DNA"/>
</dbReference>
<evidence type="ECO:0000313" key="2">
    <source>
        <dbReference type="Proteomes" id="UP001049176"/>
    </source>
</evidence>
<dbReference type="GeneID" id="66079856"/>
<protein>
    <recommendedName>
        <fullName evidence="3">F-box domain-containing protein</fullName>
    </recommendedName>
</protein>
<proteinExistence type="predicted"/>
<dbReference type="InterPro" id="IPR032675">
    <property type="entry name" value="LRR_dom_sf"/>
</dbReference>
<comment type="caution">
    <text evidence="1">The sequence shown here is derived from an EMBL/GenBank/DDBJ whole genome shotgun (WGS) entry which is preliminary data.</text>
</comment>
<dbReference type="OrthoDB" id="3365698at2759"/>
<dbReference type="RefSeq" id="XP_043005541.1">
    <property type="nucleotide sequence ID" value="XM_043155759.1"/>
</dbReference>
<keyword evidence="2" id="KW-1185">Reference proteome</keyword>
<evidence type="ECO:0008006" key="3">
    <source>
        <dbReference type="Google" id="ProtNLM"/>
    </source>
</evidence>
<dbReference type="Gene3D" id="3.80.10.10">
    <property type="entry name" value="Ribonuclease Inhibitor"/>
    <property type="match status" value="1"/>
</dbReference>
<sequence>MLPYSPFPQYFDTNHPPSIQDIHHIKDILLDPLGNLRKLDVEIARLQAQREVLYTFINNHPTILSPSRRVPPDIWRLVFSCCLPGSDFPVRTITEAPLSLTRICRSWREIALTTPGLWNAIHINIAKESPVLYDEWYTRMRARIDGVKRWLENSGSLPLRISLSVGEEYKSARGSTYVGATPPPRHPNMTTEALAADLAALLLPYSSRWQTLSLNDIPFSVLETLLGDGVDVLVLQQISFRPGLPDESTLVSRLLARGNCSSLRIEGHIPRGLMQPASFWARLTQLELSAYMPTSRDHFLLTLAELCPSLTACTLRLFGLSGFSPVHPLTKACEWKHLRKLDVTFLDLVNTTLISGVLKVINAPLLTEFCIACDFSLVGPGQATESPIHEFLLRSGCEETLTHLTVDLPRQQEMLVQILAVLPSLKFLRIGRLNRCERGIFSLVNEHLIQALTCISICPRLEELELPNCSPNHVDALLTIPNNRNLKTFMVDFGEQPEWVDVLLNSGNATKSLDALRSKGMRVGWHWHALKCNLYTGLLSRPQPDNVAGLLFPPV</sequence>
<gene>
    <name evidence="1" type="ORF">E1B28_010781</name>
</gene>
<organism evidence="1 2">
    <name type="scientific">Marasmius oreades</name>
    <name type="common">fairy-ring Marasmius</name>
    <dbReference type="NCBI Taxonomy" id="181124"/>
    <lineage>
        <taxon>Eukaryota</taxon>
        <taxon>Fungi</taxon>
        <taxon>Dikarya</taxon>
        <taxon>Basidiomycota</taxon>
        <taxon>Agaricomycotina</taxon>
        <taxon>Agaricomycetes</taxon>
        <taxon>Agaricomycetidae</taxon>
        <taxon>Agaricales</taxon>
        <taxon>Marasmiineae</taxon>
        <taxon>Marasmiaceae</taxon>
        <taxon>Marasmius</taxon>
    </lineage>
</organism>
<dbReference type="KEGG" id="more:E1B28_010781"/>
<dbReference type="Proteomes" id="UP001049176">
    <property type="component" value="Chromosome 7"/>
</dbReference>
<accession>A0A9P7UQJ0</accession>
<dbReference type="SUPFAM" id="SSF52047">
    <property type="entry name" value="RNI-like"/>
    <property type="match status" value="1"/>
</dbReference>
<evidence type="ECO:0000313" key="1">
    <source>
        <dbReference type="EMBL" id="KAG7089071.1"/>
    </source>
</evidence>
<name>A0A9P7UQJ0_9AGAR</name>
<dbReference type="AlphaFoldDB" id="A0A9P7UQJ0"/>
<reference evidence="1" key="1">
    <citation type="journal article" date="2021" name="Genome Biol. Evol.">
        <title>The assembled and annotated genome of the fairy-ring fungus Marasmius oreades.</title>
        <authorList>
            <person name="Hiltunen M."/>
            <person name="Ament-Velasquez S.L."/>
            <person name="Johannesson H."/>
        </authorList>
    </citation>
    <scope>NUCLEOTIDE SEQUENCE</scope>
    <source>
        <strain evidence="1">03SP1</strain>
    </source>
</reference>